<dbReference type="PANTHER" id="PTHR15337">
    <property type="entry name" value="ANTERIOR GRADIENT PROTEIN-RELATED"/>
    <property type="match status" value="1"/>
</dbReference>
<dbReference type="PANTHER" id="PTHR15337:SF11">
    <property type="entry name" value="THIOREDOXIN DOMAIN-CONTAINING PROTEIN"/>
    <property type="match status" value="1"/>
</dbReference>
<proteinExistence type="predicted"/>
<dbReference type="RefSeq" id="WP_166693597.1">
    <property type="nucleotide sequence ID" value="NZ_WAEL01000009.1"/>
</dbReference>
<evidence type="ECO:0000313" key="3">
    <source>
        <dbReference type="EMBL" id="NID12906.1"/>
    </source>
</evidence>
<name>A0ABX0QNQ9_9BACT</name>
<dbReference type="InterPro" id="IPR012336">
    <property type="entry name" value="Thioredoxin-like_fold"/>
</dbReference>
<dbReference type="InterPro" id="IPR051099">
    <property type="entry name" value="AGR/TXD"/>
</dbReference>
<sequence length="453" mass="51984">MITFKKIVLVLLVISTHDAKAIQKGVNFSEGTWREIIREAKLKNKPIFIDFYTSWCAPCKKMDKEAFADSSIASFFNKNFINYKVNAEKGEGIALAKKYSVTGYPALLFIYPNEKVIYRTGGYDGVDNLLIEAKKAAAGINVFEKNQNRESLLLSKEDLKAYLTELAKIRQPVGKLLDRYLGFLTEKELALPENLSILVGTVSTSKSKAFELLLYQLPLLKEPALLAEASVTMPLVIASDFKKIVDNKDEKALSELISQNKRMRKLIGGSAPKEVALDSIARWLKFFQQVNDKNKYHKLANFYAENYLLAHSIDSLKREDEKTFKKFERYIVASDSLRQTDQFRDLTESMRHRHSSDIANKLNELALSYLDHMSDVRFLKEALRWTEQEIKLYDHPLYIQTNAKLVYRLNDRGKAIKQQKEAVRRAQQLNLPYKDMLLVLAKMEKGSSIRSLN</sequence>
<evidence type="ECO:0000313" key="4">
    <source>
        <dbReference type="Proteomes" id="UP000606008"/>
    </source>
</evidence>
<reference evidence="4" key="1">
    <citation type="submission" date="2019-09" db="EMBL/GenBank/DDBJ databases">
        <authorList>
            <person name="Jung D.-H."/>
        </authorList>
    </citation>
    <scope>NUCLEOTIDE SEQUENCE [LARGE SCALE GENOMIC DNA]</scope>
    <source>
        <strain evidence="4">JA-25</strain>
    </source>
</reference>
<dbReference type="Gene3D" id="3.40.30.10">
    <property type="entry name" value="Glutaredoxin"/>
    <property type="match status" value="1"/>
</dbReference>
<dbReference type="EMBL" id="WAEL01000009">
    <property type="protein sequence ID" value="NID12906.1"/>
    <property type="molecule type" value="Genomic_DNA"/>
</dbReference>
<evidence type="ECO:0000256" key="1">
    <source>
        <dbReference type="ARBA" id="ARBA00022729"/>
    </source>
</evidence>
<dbReference type="SUPFAM" id="SSF52833">
    <property type="entry name" value="Thioredoxin-like"/>
    <property type="match status" value="1"/>
</dbReference>
<dbReference type="Pfam" id="PF13098">
    <property type="entry name" value="Thioredoxin_2"/>
    <property type="match status" value="1"/>
</dbReference>
<dbReference type="Proteomes" id="UP000606008">
    <property type="component" value="Unassembled WGS sequence"/>
</dbReference>
<gene>
    <name evidence="3" type="ORF">F7231_22230</name>
</gene>
<dbReference type="InterPro" id="IPR036249">
    <property type="entry name" value="Thioredoxin-like_sf"/>
</dbReference>
<keyword evidence="4" id="KW-1185">Reference proteome</keyword>
<accession>A0ABX0QNQ9</accession>
<organism evidence="3 4">
    <name type="scientific">Fibrivirga algicola</name>
    <dbReference type="NCBI Taxonomy" id="2950420"/>
    <lineage>
        <taxon>Bacteria</taxon>
        <taxon>Pseudomonadati</taxon>
        <taxon>Bacteroidota</taxon>
        <taxon>Cytophagia</taxon>
        <taxon>Cytophagales</taxon>
        <taxon>Spirosomataceae</taxon>
        <taxon>Fibrivirga</taxon>
    </lineage>
</organism>
<reference evidence="4" key="2">
    <citation type="submission" date="2023-07" db="EMBL/GenBank/DDBJ databases">
        <authorList>
            <person name="Jung D.-H."/>
        </authorList>
    </citation>
    <scope>NUCLEOTIDE SEQUENCE [LARGE SCALE GENOMIC DNA]</scope>
    <source>
        <strain evidence="4">JA-25</strain>
    </source>
</reference>
<protein>
    <submittedName>
        <fullName evidence="3">DUF255 domain-containing protein</fullName>
    </submittedName>
</protein>
<keyword evidence="1" id="KW-0732">Signal</keyword>
<evidence type="ECO:0000259" key="2">
    <source>
        <dbReference type="PROSITE" id="PS51352"/>
    </source>
</evidence>
<comment type="caution">
    <text evidence="3">The sequence shown here is derived from an EMBL/GenBank/DDBJ whole genome shotgun (WGS) entry which is preliminary data.</text>
</comment>
<dbReference type="PROSITE" id="PS51352">
    <property type="entry name" value="THIOREDOXIN_2"/>
    <property type="match status" value="1"/>
</dbReference>
<feature type="domain" description="Thioredoxin" evidence="2">
    <location>
        <begin position="15"/>
        <end position="139"/>
    </location>
</feature>
<dbReference type="InterPro" id="IPR013766">
    <property type="entry name" value="Thioredoxin_domain"/>
</dbReference>